<gene>
    <name evidence="4" type="ORF">BLNAU_10535</name>
</gene>
<dbReference type="InterPro" id="IPR011009">
    <property type="entry name" value="Kinase-like_dom_sf"/>
</dbReference>
<evidence type="ECO:0000256" key="1">
    <source>
        <dbReference type="SAM" id="MobiDB-lite"/>
    </source>
</evidence>
<feature type="transmembrane region" description="Helical" evidence="2">
    <location>
        <begin position="372"/>
        <end position="394"/>
    </location>
</feature>
<dbReference type="PROSITE" id="PS50011">
    <property type="entry name" value="PROTEIN_KINASE_DOM"/>
    <property type="match status" value="1"/>
</dbReference>
<keyword evidence="5" id="KW-1185">Reference proteome</keyword>
<dbReference type="PANTHER" id="PTHR23257:SF958">
    <property type="entry name" value="SERINE_THREONINE-PROTEIN KINASE WNK4"/>
    <property type="match status" value="1"/>
</dbReference>
<feature type="compositionally biased region" description="Basic and acidic residues" evidence="1">
    <location>
        <begin position="440"/>
        <end position="452"/>
    </location>
</feature>
<dbReference type="Gene3D" id="1.10.510.10">
    <property type="entry name" value="Transferase(Phosphotransferase) domain 1"/>
    <property type="match status" value="1"/>
</dbReference>
<dbReference type="InterPro" id="IPR001245">
    <property type="entry name" value="Ser-Thr/Tyr_kinase_cat_dom"/>
</dbReference>
<dbReference type="Pfam" id="PF07714">
    <property type="entry name" value="PK_Tyr_Ser-Thr"/>
    <property type="match status" value="1"/>
</dbReference>
<evidence type="ECO:0000313" key="4">
    <source>
        <dbReference type="EMBL" id="KAK2954515.1"/>
    </source>
</evidence>
<dbReference type="EMBL" id="JARBJD010000077">
    <property type="protein sequence ID" value="KAK2954515.1"/>
    <property type="molecule type" value="Genomic_DNA"/>
</dbReference>
<keyword evidence="2" id="KW-1133">Transmembrane helix</keyword>
<dbReference type="PANTHER" id="PTHR23257">
    <property type="entry name" value="SERINE-THREONINE PROTEIN KINASE"/>
    <property type="match status" value="1"/>
</dbReference>
<dbReference type="SUPFAM" id="SSF56112">
    <property type="entry name" value="Protein kinase-like (PK-like)"/>
    <property type="match status" value="1"/>
</dbReference>
<feature type="domain" description="Protein kinase" evidence="3">
    <location>
        <begin position="380"/>
        <end position="674"/>
    </location>
</feature>
<proteinExistence type="predicted"/>
<sequence length="686" mass="74625">MKPEYRGQFVHVQPSGRDLAGCGDVVRSCRGLVRAGKNVGGEKPCEITVVESTFLDGVFDPETKHTTVQSSSSKCTIEVGKEGVIVNSPDGGHAPFLALSRLSFSLPPSLDSDSLMKSLGGEFKIDNCWFVSSSPIGFSLLSATGGVATINELSFSNDIRFSKPAFAFSDLSSAKGAIHATNSDITFQQSSLTNNGVSTGSFPSARQNIRCVGASRISFETSAMGTGESKNGWVSGDSECVVEGVVGEERKLFFEPTLNTTSSSSTLNKKKKKYEVSIVGTILIPCGLSLEVFENENSSTKRVLIPLSEIASEWNETSLFLVILATRLSSLSNTPQWLGRISFGGQHATDSFEMKLSAKMAQANQLKNTLPWLIPLIVVLSSLLIVGIILFVLCRRRKQKKAAMKSEMDPQEPIEDEKIEVFSEDTVRQAQNSAVSTIDSQERDLHDARTVNRAEPSTSAGIAQFNEVVEALACSGKMEMTTVRKQDTLYTRLHTEQGRKVALTTESVRRQLLRGIQKIWETDKHAPILTTLSSHIVMVDFANNVFLNINSDPTTLHENGQHKETTLLGQKRWSAPELGEENGANSDGEQKVIDYSKAAVFSLGLILWEMETGLVPFGEIDAVNAQRQLGVGSTLKMEGIKDETMKDAISQCISTNPDDRPTLAELIELINPKHGVPPPTSNCSHS</sequence>
<evidence type="ECO:0000256" key="2">
    <source>
        <dbReference type="SAM" id="Phobius"/>
    </source>
</evidence>
<keyword evidence="2" id="KW-0812">Transmembrane</keyword>
<name>A0ABQ9XRW9_9EUKA</name>
<protein>
    <recommendedName>
        <fullName evidence="3">Protein kinase domain-containing protein</fullName>
    </recommendedName>
</protein>
<dbReference type="InterPro" id="IPR050167">
    <property type="entry name" value="Ser_Thr_protein_kinase"/>
</dbReference>
<evidence type="ECO:0000259" key="3">
    <source>
        <dbReference type="PROSITE" id="PS50011"/>
    </source>
</evidence>
<dbReference type="SMART" id="SM00220">
    <property type="entry name" value="S_TKc"/>
    <property type="match status" value="1"/>
</dbReference>
<accession>A0ABQ9XRW9</accession>
<feature type="region of interest" description="Disordered" evidence="1">
    <location>
        <begin position="432"/>
        <end position="456"/>
    </location>
</feature>
<keyword evidence="2" id="KW-0472">Membrane</keyword>
<dbReference type="Proteomes" id="UP001281761">
    <property type="component" value="Unassembled WGS sequence"/>
</dbReference>
<organism evidence="4 5">
    <name type="scientific">Blattamonas nauphoetae</name>
    <dbReference type="NCBI Taxonomy" id="2049346"/>
    <lineage>
        <taxon>Eukaryota</taxon>
        <taxon>Metamonada</taxon>
        <taxon>Preaxostyla</taxon>
        <taxon>Oxymonadida</taxon>
        <taxon>Blattamonas</taxon>
    </lineage>
</organism>
<dbReference type="InterPro" id="IPR000719">
    <property type="entry name" value="Prot_kinase_dom"/>
</dbReference>
<comment type="caution">
    <text evidence="4">The sequence shown here is derived from an EMBL/GenBank/DDBJ whole genome shotgun (WGS) entry which is preliminary data.</text>
</comment>
<reference evidence="4 5" key="1">
    <citation type="journal article" date="2022" name="bioRxiv">
        <title>Genomics of Preaxostyla Flagellates Illuminates Evolutionary Transitions and the Path Towards Mitochondrial Loss.</title>
        <authorList>
            <person name="Novak L.V.F."/>
            <person name="Treitli S.C."/>
            <person name="Pyrih J."/>
            <person name="Halakuc P."/>
            <person name="Pipaliya S.V."/>
            <person name="Vacek V."/>
            <person name="Brzon O."/>
            <person name="Soukal P."/>
            <person name="Eme L."/>
            <person name="Dacks J.B."/>
            <person name="Karnkowska A."/>
            <person name="Elias M."/>
            <person name="Hampl V."/>
        </authorList>
    </citation>
    <scope>NUCLEOTIDE SEQUENCE [LARGE SCALE GENOMIC DNA]</scope>
    <source>
        <strain evidence="4">NAU3</strain>
        <tissue evidence="4">Gut</tissue>
    </source>
</reference>
<evidence type="ECO:0000313" key="5">
    <source>
        <dbReference type="Proteomes" id="UP001281761"/>
    </source>
</evidence>